<accession>A0ABX3IJV1</accession>
<comment type="caution">
    <text evidence="2">The sequence shown here is derived from an EMBL/GenBank/DDBJ whole genome shotgun (WGS) entry which is preliminary data.</text>
</comment>
<name>A0ABX3IJV1_9BACT</name>
<evidence type="ECO:0000256" key="1">
    <source>
        <dbReference type="SAM" id="MobiDB-lite"/>
    </source>
</evidence>
<evidence type="ECO:0000313" key="2">
    <source>
        <dbReference type="EMBL" id="ONN28126.1"/>
    </source>
</evidence>
<keyword evidence="3" id="KW-1185">Reference proteome</keyword>
<reference evidence="2 3" key="1">
    <citation type="submission" date="2015-06" db="EMBL/GenBank/DDBJ databases">
        <title>Genome sequencing of Thermotogales isolates from hydrothermal vents.</title>
        <authorList>
            <person name="Haverkamp T.H."/>
            <person name="Kublanov I.V."/>
            <person name="Nesbo C.L."/>
        </authorList>
    </citation>
    <scope>NUCLEOTIDE SEQUENCE [LARGE SCALE GENOMIC DNA]</scope>
    <source>
        <strain evidence="3">ik275mar</strain>
    </source>
</reference>
<protein>
    <submittedName>
        <fullName evidence="2">Uncharacterized protein</fullName>
    </submittedName>
</protein>
<feature type="compositionally biased region" description="Acidic residues" evidence="1">
    <location>
        <begin position="98"/>
        <end position="114"/>
    </location>
</feature>
<evidence type="ECO:0000313" key="3">
    <source>
        <dbReference type="Proteomes" id="UP000242616"/>
    </source>
</evidence>
<feature type="region of interest" description="Disordered" evidence="1">
    <location>
        <begin position="95"/>
        <end position="114"/>
    </location>
</feature>
<organism evidence="2 3">
    <name type="scientific">Thermosipho affectus</name>
    <dbReference type="NCBI Taxonomy" id="660294"/>
    <lineage>
        <taxon>Bacteria</taxon>
        <taxon>Thermotogati</taxon>
        <taxon>Thermotogota</taxon>
        <taxon>Thermotogae</taxon>
        <taxon>Thermotogales</taxon>
        <taxon>Fervidobacteriaceae</taxon>
        <taxon>Thermosipho</taxon>
    </lineage>
</organism>
<dbReference type="Proteomes" id="UP000242616">
    <property type="component" value="Unassembled WGS sequence"/>
</dbReference>
<gene>
    <name evidence="2" type="ORF">XJ44_00210</name>
</gene>
<dbReference type="RefSeq" id="WP_077197687.1">
    <property type="nucleotide sequence ID" value="NZ_LBFC01000001.1"/>
</dbReference>
<dbReference type="EMBL" id="LBFC01000001">
    <property type="protein sequence ID" value="ONN28126.1"/>
    <property type="molecule type" value="Genomic_DNA"/>
</dbReference>
<proteinExistence type="predicted"/>
<sequence>MPFHYTIEMFLSDIKANTIMKNKEIEELARKNQTEIRYKDGKLILTCAENHDIDEELVKKILGAVSGTVNAKAYLIDGKSKVEIFNGKLDPKNPFGMSDEEFEERTIDSLEEDDGIPIDEDLEDFLNYDEEE</sequence>